<name>A0A0P0CVG8_9BACT</name>
<gene>
    <name evidence="2" type="ORF">DC20_19065</name>
</gene>
<dbReference type="RefSeq" id="WP_062545292.1">
    <property type="nucleotide sequence ID" value="NZ_CP012643.1"/>
</dbReference>
<dbReference type="InterPro" id="IPR056101">
    <property type="entry name" value="DUF7684"/>
</dbReference>
<evidence type="ECO:0000313" key="3">
    <source>
        <dbReference type="Proteomes" id="UP000061382"/>
    </source>
</evidence>
<organism evidence="2 3">
    <name type="scientific">Rufibacter tibetensis</name>
    <dbReference type="NCBI Taxonomy" id="512763"/>
    <lineage>
        <taxon>Bacteria</taxon>
        <taxon>Pseudomonadati</taxon>
        <taxon>Bacteroidota</taxon>
        <taxon>Cytophagia</taxon>
        <taxon>Cytophagales</taxon>
        <taxon>Hymenobacteraceae</taxon>
        <taxon>Rufibacter</taxon>
    </lineage>
</organism>
<dbReference type="AlphaFoldDB" id="A0A0P0CVG8"/>
<dbReference type="Pfam" id="PF24733">
    <property type="entry name" value="DUF7684"/>
    <property type="match status" value="1"/>
</dbReference>
<dbReference type="Proteomes" id="UP000061382">
    <property type="component" value="Chromosome"/>
</dbReference>
<dbReference type="KEGG" id="rti:DC20_19065"/>
<sequence length="150" mass="17408">MEGIINNRLVKLVEYSTENNWSDQLPNKDWLCILVANDMPRRYIDEVISKIIAKDVGYVCAIGNQAELAHDLVDEEISFRYAEIEKTYLPNHTIVTTWHNDYEDGIWFALLAADSEEFKIKEVVIFAMIDGHETKRVKACLEKKKMKSQI</sequence>
<reference evidence="2 3" key="1">
    <citation type="submission" date="2015-08" db="EMBL/GenBank/DDBJ databases">
        <title>Complete genome sequence of Rufibacter tibetensis strain 1351t, a radiation-resistant bacterium from tibet plateau.</title>
        <authorList>
            <person name="Dai J."/>
        </authorList>
    </citation>
    <scope>NUCLEOTIDE SEQUENCE [LARGE SCALE GENOMIC DNA]</scope>
    <source>
        <strain evidence="2 3">1351</strain>
    </source>
</reference>
<proteinExistence type="predicted"/>
<feature type="domain" description="DUF7684" evidence="1">
    <location>
        <begin position="23"/>
        <end position="129"/>
    </location>
</feature>
<dbReference type="EMBL" id="CP012643">
    <property type="protein sequence ID" value="ALJ00694.1"/>
    <property type="molecule type" value="Genomic_DNA"/>
</dbReference>
<keyword evidence="3" id="KW-1185">Reference proteome</keyword>
<evidence type="ECO:0000313" key="2">
    <source>
        <dbReference type="EMBL" id="ALJ00694.1"/>
    </source>
</evidence>
<dbReference type="OrthoDB" id="794777at2"/>
<accession>A0A0P0CVG8</accession>
<evidence type="ECO:0000259" key="1">
    <source>
        <dbReference type="Pfam" id="PF24733"/>
    </source>
</evidence>
<dbReference type="PATRIC" id="fig|512763.3.peg.4184"/>
<protein>
    <recommendedName>
        <fullName evidence="1">DUF7684 domain-containing protein</fullName>
    </recommendedName>
</protein>